<evidence type="ECO:0000313" key="3">
    <source>
        <dbReference type="EMBL" id="CAI9099160.1"/>
    </source>
</evidence>
<evidence type="ECO:0000256" key="1">
    <source>
        <dbReference type="SAM" id="MobiDB-lite"/>
    </source>
</evidence>
<dbReference type="Pfam" id="PF14111">
    <property type="entry name" value="DUF4283"/>
    <property type="match status" value="1"/>
</dbReference>
<reference evidence="3" key="1">
    <citation type="submission" date="2023-03" db="EMBL/GenBank/DDBJ databases">
        <authorList>
            <person name="Julca I."/>
        </authorList>
    </citation>
    <scope>NUCLEOTIDE SEQUENCE</scope>
</reference>
<organism evidence="3 4">
    <name type="scientific">Oldenlandia corymbosa var. corymbosa</name>
    <dbReference type="NCBI Taxonomy" id="529605"/>
    <lineage>
        <taxon>Eukaryota</taxon>
        <taxon>Viridiplantae</taxon>
        <taxon>Streptophyta</taxon>
        <taxon>Embryophyta</taxon>
        <taxon>Tracheophyta</taxon>
        <taxon>Spermatophyta</taxon>
        <taxon>Magnoliopsida</taxon>
        <taxon>eudicotyledons</taxon>
        <taxon>Gunneridae</taxon>
        <taxon>Pentapetalae</taxon>
        <taxon>asterids</taxon>
        <taxon>lamiids</taxon>
        <taxon>Gentianales</taxon>
        <taxon>Rubiaceae</taxon>
        <taxon>Rubioideae</taxon>
        <taxon>Spermacoceae</taxon>
        <taxon>Hedyotis-Oldenlandia complex</taxon>
        <taxon>Oldenlandia</taxon>
    </lineage>
</organism>
<protein>
    <submittedName>
        <fullName evidence="3">OLC1v1035941C1</fullName>
    </submittedName>
</protein>
<dbReference type="PANTHER" id="PTHR31286">
    <property type="entry name" value="GLYCINE-RICH CELL WALL STRUCTURAL PROTEIN 1.8-LIKE"/>
    <property type="match status" value="1"/>
</dbReference>
<feature type="compositionally biased region" description="Polar residues" evidence="1">
    <location>
        <begin position="301"/>
        <end position="311"/>
    </location>
</feature>
<keyword evidence="4" id="KW-1185">Reference proteome</keyword>
<feature type="region of interest" description="Disordered" evidence="1">
    <location>
        <begin position="279"/>
        <end position="325"/>
    </location>
</feature>
<feature type="domain" description="DUF4283" evidence="2">
    <location>
        <begin position="61"/>
        <end position="141"/>
    </location>
</feature>
<evidence type="ECO:0000313" key="4">
    <source>
        <dbReference type="Proteomes" id="UP001161247"/>
    </source>
</evidence>
<dbReference type="InterPro" id="IPR040256">
    <property type="entry name" value="At4g02000-like"/>
</dbReference>
<dbReference type="PANTHER" id="PTHR31286:SF180">
    <property type="entry name" value="OS10G0362600 PROTEIN"/>
    <property type="match status" value="1"/>
</dbReference>
<dbReference type="Proteomes" id="UP001161247">
    <property type="component" value="Chromosome 3"/>
</dbReference>
<sequence>MAGGHSVANPTGPPRSFASFFKQPGESKFAGNKQYKIVTYVNGAPILELEDDEYEKLIAPHRWDLVGKFSYGRPKMEEVRSELEKVGFQGDFHIGLMNPRHILIRFEREEDFQRCWIQTMWNIKGYAMRILKCQPDFRFEEDPPVIPIWVALHELPIEFLNPQILFSVATTIGKHLQKIGHNGTVCKQKIGQSLEHDVKKFADARQLIEKRKAKKVQPDTIVVDIESSPPKQKETGIKKNTEYSSDDQPCDLLNLVVAMSANKFAVLDTIQEEEGEIVEDVTVEDGLEDSEPTENSENRQNDTSLPPQQEGSVDLGPELSTLEAF</sequence>
<feature type="compositionally biased region" description="Acidic residues" evidence="1">
    <location>
        <begin position="279"/>
        <end position="294"/>
    </location>
</feature>
<feature type="region of interest" description="Disordered" evidence="1">
    <location>
        <begin position="225"/>
        <end position="244"/>
    </location>
</feature>
<dbReference type="InterPro" id="IPR025558">
    <property type="entry name" value="DUF4283"/>
</dbReference>
<dbReference type="AlphaFoldDB" id="A0AAV1CU86"/>
<name>A0AAV1CU86_OLDCO</name>
<accession>A0AAV1CU86</accession>
<feature type="compositionally biased region" description="Basic and acidic residues" evidence="1">
    <location>
        <begin position="231"/>
        <end position="241"/>
    </location>
</feature>
<dbReference type="EMBL" id="OX459120">
    <property type="protein sequence ID" value="CAI9099160.1"/>
    <property type="molecule type" value="Genomic_DNA"/>
</dbReference>
<proteinExistence type="predicted"/>
<gene>
    <name evidence="3" type="ORF">OLC1_LOCUS9233</name>
</gene>
<evidence type="ECO:0000259" key="2">
    <source>
        <dbReference type="Pfam" id="PF14111"/>
    </source>
</evidence>